<evidence type="ECO:0000256" key="1">
    <source>
        <dbReference type="ARBA" id="ARBA00022723"/>
    </source>
</evidence>
<dbReference type="SMART" id="SM00184">
    <property type="entry name" value="RING"/>
    <property type="match status" value="1"/>
</dbReference>
<feature type="compositionally biased region" description="Polar residues" evidence="5">
    <location>
        <begin position="218"/>
        <end position="231"/>
    </location>
</feature>
<accession>A0ABR1EXU3</accession>
<dbReference type="SUPFAM" id="SSF57850">
    <property type="entry name" value="RING/U-box"/>
    <property type="match status" value="1"/>
</dbReference>
<evidence type="ECO:0000256" key="4">
    <source>
        <dbReference type="PROSITE-ProRule" id="PRU00175"/>
    </source>
</evidence>
<protein>
    <submittedName>
        <fullName evidence="8">SPX domain-containing protein</fullName>
    </submittedName>
</protein>
<gene>
    <name evidence="8" type="ORF">BZA70DRAFT_102523</name>
</gene>
<dbReference type="InterPro" id="IPR013083">
    <property type="entry name" value="Znf_RING/FYVE/PHD"/>
</dbReference>
<dbReference type="InterPro" id="IPR001841">
    <property type="entry name" value="Znf_RING"/>
</dbReference>
<dbReference type="PROSITE" id="PS50089">
    <property type="entry name" value="ZF_RING_2"/>
    <property type="match status" value="1"/>
</dbReference>
<keyword evidence="2 4" id="KW-0863">Zinc-finger</keyword>
<dbReference type="EMBL" id="JBBJBU010000018">
    <property type="protein sequence ID" value="KAK7202395.1"/>
    <property type="molecule type" value="Genomic_DNA"/>
</dbReference>
<dbReference type="InterPro" id="IPR004331">
    <property type="entry name" value="SPX_dom"/>
</dbReference>
<evidence type="ECO:0000259" key="7">
    <source>
        <dbReference type="PROSITE" id="PS51382"/>
    </source>
</evidence>
<evidence type="ECO:0000256" key="5">
    <source>
        <dbReference type="SAM" id="MobiDB-lite"/>
    </source>
</evidence>
<dbReference type="Gene3D" id="3.30.40.10">
    <property type="entry name" value="Zinc/RING finger domain, C3HC4 (zinc finger)"/>
    <property type="match status" value="1"/>
</dbReference>
<feature type="compositionally biased region" description="Low complexity" evidence="5">
    <location>
        <begin position="195"/>
        <end position="208"/>
    </location>
</feature>
<evidence type="ECO:0000256" key="3">
    <source>
        <dbReference type="ARBA" id="ARBA00022833"/>
    </source>
</evidence>
<feature type="domain" description="RING-type" evidence="6">
    <location>
        <begin position="447"/>
        <end position="486"/>
    </location>
</feature>
<dbReference type="PANTHER" id="PTHR23327">
    <property type="entry name" value="RING FINGER PROTEIN 127"/>
    <property type="match status" value="1"/>
</dbReference>
<name>A0ABR1EXU3_9ASCO</name>
<organism evidence="8 9">
    <name type="scientific">Myxozyma melibiosi</name>
    <dbReference type="NCBI Taxonomy" id="54550"/>
    <lineage>
        <taxon>Eukaryota</taxon>
        <taxon>Fungi</taxon>
        <taxon>Dikarya</taxon>
        <taxon>Ascomycota</taxon>
        <taxon>Saccharomycotina</taxon>
        <taxon>Lipomycetes</taxon>
        <taxon>Lipomycetales</taxon>
        <taxon>Lipomycetaceae</taxon>
        <taxon>Myxozyma</taxon>
    </lineage>
</organism>
<dbReference type="PROSITE" id="PS51382">
    <property type="entry name" value="SPX"/>
    <property type="match status" value="1"/>
</dbReference>
<evidence type="ECO:0000313" key="9">
    <source>
        <dbReference type="Proteomes" id="UP001498771"/>
    </source>
</evidence>
<dbReference type="InterPro" id="IPR017907">
    <property type="entry name" value="Znf_RING_CS"/>
</dbReference>
<dbReference type="GeneID" id="90034845"/>
<dbReference type="Pfam" id="PF13920">
    <property type="entry name" value="zf-C3HC4_3"/>
    <property type="match status" value="1"/>
</dbReference>
<keyword evidence="3" id="KW-0862">Zinc</keyword>
<proteinExistence type="predicted"/>
<dbReference type="PROSITE" id="PS00518">
    <property type="entry name" value="ZF_RING_1"/>
    <property type="match status" value="1"/>
</dbReference>
<comment type="caution">
    <text evidence="8">The sequence shown here is derived from an EMBL/GenBank/DDBJ whole genome shotgun (WGS) entry which is preliminary data.</text>
</comment>
<evidence type="ECO:0000256" key="2">
    <source>
        <dbReference type="ARBA" id="ARBA00022771"/>
    </source>
</evidence>
<sequence length="543" mass="61386">MKFAKVFQQLLDEEDLPQEWVAAAIQYKALKKCINKVVTELEDLGLEKDTLQLLLAYEKAQRDASGAAKPKLVYSFEGTATEFVPKITILLNRESGLPLDAHISPDTRARLERLVQRARQKAASNVDARSVTSDESDGSSEDNIYISEDSDVLPNLSSDCLTPVIDNDSLTAIEGVASTRTSFSSEHRCSRDFHSIISPDRSPSLSPSDTDRLVAPVSASTPDLTPSSTATGSEISAASIGTFPEKIEIHLHSDSEFFHMLTSELAALDSLQQEQTKNMTEQVHDLARKLPHVASPLNKKNDLYVWREIFRLYLDAGVFFSSLEQDHGDRSVDRAKEQLLWFTNQVKAMNLEKRFKMKESKEIFEGFWKLNISILQSLQFQNLNQTATTKILKKFDKQTALTTRDVFPSFYFNQTSTGESTSIARSVCFTMAETLMSVIPQLDDYVCPVCYLIAYRPIRLNCGHVFCIRCLIKLQRQVKDECPICRQHVVLEADGYNVDYALQNQMKLYFPKEVKLKLAAAQKEIVQEQFHLGEQKEIRCVIQ</sequence>
<dbReference type="Pfam" id="PF03105">
    <property type="entry name" value="SPX"/>
    <property type="match status" value="1"/>
</dbReference>
<reference evidence="8 9" key="1">
    <citation type="submission" date="2024-03" db="EMBL/GenBank/DDBJ databases">
        <title>Genome-scale model development and genomic sequencing of the oleaginous clade Lipomyces.</title>
        <authorList>
            <consortium name="Lawrence Berkeley National Laboratory"/>
            <person name="Czajka J.J."/>
            <person name="Han Y."/>
            <person name="Kim J."/>
            <person name="Mondo S.J."/>
            <person name="Hofstad B.A."/>
            <person name="Robles A."/>
            <person name="Haridas S."/>
            <person name="Riley R."/>
            <person name="LaButti K."/>
            <person name="Pangilinan J."/>
            <person name="Andreopoulos W."/>
            <person name="Lipzen A."/>
            <person name="Yan J."/>
            <person name="Wang M."/>
            <person name="Ng V."/>
            <person name="Grigoriev I.V."/>
            <person name="Spatafora J.W."/>
            <person name="Magnuson J.K."/>
            <person name="Baker S.E."/>
            <person name="Pomraning K.R."/>
        </authorList>
    </citation>
    <scope>NUCLEOTIDE SEQUENCE [LARGE SCALE GENOMIC DNA]</scope>
    <source>
        <strain evidence="8 9">Phaff 52-87</strain>
    </source>
</reference>
<keyword evidence="9" id="KW-1185">Reference proteome</keyword>
<dbReference type="Proteomes" id="UP001498771">
    <property type="component" value="Unassembled WGS sequence"/>
</dbReference>
<feature type="region of interest" description="Disordered" evidence="5">
    <location>
        <begin position="194"/>
        <end position="231"/>
    </location>
</feature>
<feature type="domain" description="SPX" evidence="7">
    <location>
        <begin position="1"/>
        <end position="409"/>
    </location>
</feature>
<feature type="region of interest" description="Disordered" evidence="5">
    <location>
        <begin position="122"/>
        <end position="144"/>
    </location>
</feature>
<keyword evidence="1" id="KW-0479">Metal-binding</keyword>
<dbReference type="RefSeq" id="XP_064765428.1">
    <property type="nucleotide sequence ID" value="XM_064909333.1"/>
</dbReference>
<evidence type="ECO:0000259" key="6">
    <source>
        <dbReference type="PROSITE" id="PS50089"/>
    </source>
</evidence>
<evidence type="ECO:0000313" key="8">
    <source>
        <dbReference type="EMBL" id="KAK7202395.1"/>
    </source>
</evidence>
<dbReference type="PANTHER" id="PTHR23327:SF51">
    <property type="entry name" value="TRANSCRIPTIONAL REGULATOR OF YEAST FORM ADHERENCE 3"/>
    <property type="match status" value="1"/>
</dbReference>